<comment type="caution">
    <text evidence="1">The sequence shown here is derived from an EMBL/GenBank/DDBJ whole genome shotgun (WGS) entry which is preliminary data.</text>
</comment>
<evidence type="ECO:0000313" key="1">
    <source>
        <dbReference type="EMBL" id="RHC03590.1"/>
    </source>
</evidence>
<dbReference type="AlphaFoldDB" id="A0A413YH60"/>
<protein>
    <submittedName>
        <fullName evidence="1">Uncharacterized protein</fullName>
    </submittedName>
</protein>
<dbReference type="EMBL" id="QSHK01000014">
    <property type="protein sequence ID" value="RHC03590.1"/>
    <property type="molecule type" value="Genomic_DNA"/>
</dbReference>
<name>A0A413YH60_9FIRM</name>
<organism evidence="1 2">
    <name type="scientific">Dorea formicigenerans</name>
    <dbReference type="NCBI Taxonomy" id="39486"/>
    <lineage>
        <taxon>Bacteria</taxon>
        <taxon>Bacillati</taxon>
        <taxon>Bacillota</taxon>
        <taxon>Clostridia</taxon>
        <taxon>Lachnospirales</taxon>
        <taxon>Lachnospiraceae</taxon>
        <taxon>Dorea</taxon>
    </lineage>
</organism>
<gene>
    <name evidence="1" type="ORF">DW860_14600</name>
</gene>
<dbReference type="Proteomes" id="UP000284742">
    <property type="component" value="Unassembled WGS sequence"/>
</dbReference>
<proteinExistence type="predicted"/>
<sequence length="246" mass="29053">MSKISFKPLPAFDKGKKIEKNNLYKIENSIVIPFVEEHSEKREIVHLQFELEEEQYGIYAYEYRGACTVKEGCKKADILACMVDEQKKKVFTLIMDVKSNISAFSDDLTQKDAMVTAISEVRDFSEQIKESILHKESFMLYLKAEGYEEIVNAGIVTQKFEEDKFREVADMLNYLFDIESQENKIDIPLLVKTKMCTLLKPYKKEVERLYKFAEHKLFFDNEEYELKVYLLQKKDNTNWETHIRIC</sequence>
<evidence type="ECO:0000313" key="2">
    <source>
        <dbReference type="Proteomes" id="UP000284742"/>
    </source>
</evidence>
<dbReference type="RefSeq" id="WP_118359578.1">
    <property type="nucleotide sequence ID" value="NZ_QSHK01000014.1"/>
</dbReference>
<reference evidence="1 2" key="1">
    <citation type="submission" date="2018-08" db="EMBL/GenBank/DDBJ databases">
        <title>A genome reference for cultivated species of the human gut microbiota.</title>
        <authorList>
            <person name="Zou Y."/>
            <person name="Xue W."/>
            <person name="Luo G."/>
        </authorList>
    </citation>
    <scope>NUCLEOTIDE SEQUENCE [LARGE SCALE GENOMIC DNA]</scope>
    <source>
        <strain evidence="1 2">AM37-5</strain>
    </source>
</reference>
<accession>A0A413YH60</accession>